<keyword evidence="2" id="KW-1185">Reference proteome</keyword>
<protein>
    <submittedName>
        <fullName evidence="1">Uncharacterized protein</fullName>
    </submittedName>
</protein>
<evidence type="ECO:0000313" key="2">
    <source>
        <dbReference type="Proteomes" id="UP000886501"/>
    </source>
</evidence>
<dbReference type="Proteomes" id="UP000886501">
    <property type="component" value="Unassembled WGS sequence"/>
</dbReference>
<evidence type="ECO:0000313" key="1">
    <source>
        <dbReference type="EMBL" id="KAF9649387.1"/>
    </source>
</evidence>
<reference evidence="1" key="2">
    <citation type="journal article" date="2020" name="Nat. Commun.">
        <title>Large-scale genome sequencing of mycorrhizal fungi provides insights into the early evolution of symbiotic traits.</title>
        <authorList>
            <person name="Miyauchi S."/>
            <person name="Kiss E."/>
            <person name="Kuo A."/>
            <person name="Drula E."/>
            <person name="Kohler A."/>
            <person name="Sanchez-Garcia M."/>
            <person name="Morin E."/>
            <person name="Andreopoulos B."/>
            <person name="Barry K.W."/>
            <person name="Bonito G."/>
            <person name="Buee M."/>
            <person name="Carver A."/>
            <person name="Chen C."/>
            <person name="Cichocki N."/>
            <person name="Clum A."/>
            <person name="Culley D."/>
            <person name="Crous P.W."/>
            <person name="Fauchery L."/>
            <person name="Girlanda M."/>
            <person name="Hayes R.D."/>
            <person name="Keri Z."/>
            <person name="LaButti K."/>
            <person name="Lipzen A."/>
            <person name="Lombard V."/>
            <person name="Magnuson J."/>
            <person name="Maillard F."/>
            <person name="Murat C."/>
            <person name="Nolan M."/>
            <person name="Ohm R.A."/>
            <person name="Pangilinan J."/>
            <person name="Pereira M.F."/>
            <person name="Perotto S."/>
            <person name="Peter M."/>
            <person name="Pfister S."/>
            <person name="Riley R."/>
            <person name="Sitrit Y."/>
            <person name="Stielow J.B."/>
            <person name="Szollosi G."/>
            <person name="Zifcakova L."/>
            <person name="Stursova M."/>
            <person name="Spatafora J.W."/>
            <person name="Tedersoo L."/>
            <person name="Vaario L.M."/>
            <person name="Yamada A."/>
            <person name="Yan M."/>
            <person name="Wang P."/>
            <person name="Xu J."/>
            <person name="Bruns T."/>
            <person name="Baldrian P."/>
            <person name="Vilgalys R."/>
            <person name="Dunand C."/>
            <person name="Henrissat B."/>
            <person name="Grigoriev I.V."/>
            <person name="Hibbett D."/>
            <person name="Nagy L.G."/>
            <person name="Martin F.M."/>
        </authorList>
    </citation>
    <scope>NUCLEOTIDE SEQUENCE</scope>
    <source>
        <strain evidence="1">P2</strain>
    </source>
</reference>
<gene>
    <name evidence="1" type="ORF">BDM02DRAFT_3113764</name>
</gene>
<comment type="caution">
    <text evidence="1">The sequence shown here is derived from an EMBL/GenBank/DDBJ whole genome shotgun (WGS) entry which is preliminary data.</text>
</comment>
<accession>A0ACB6ZIK2</accession>
<name>A0ACB6ZIK2_THEGA</name>
<organism evidence="1 2">
    <name type="scientific">Thelephora ganbajun</name>
    <name type="common">Ganba fungus</name>
    <dbReference type="NCBI Taxonomy" id="370292"/>
    <lineage>
        <taxon>Eukaryota</taxon>
        <taxon>Fungi</taxon>
        <taxon>Dikarya</taxon>
        <taxon>Basidiomycota</taxon>
        <taxon>Agaricomycotina</taxon>
        <taxon>Agaricomycetes</taxon>
        <taxon>Thelephorales</taxon>
        <taxon>Thelephoraceae</taxon>
        <taxon>Thelephora</taxon>
    </lineage>
</organism>
<sequence>MNHDWKHPKKKPHLYVPQPPAEGCPINSLPPEILSWIFVLGQQMDLDPEPSPYAVDADPGSDSGHDRDDSAHPRDDPTTHTTLNNRGVDKALSSEPIPVVDDDHENSEWEDEDSERDGDSDNDDLSIESVLVDDSLQVTVSHVCKHWREVALGTPALWSDIDLETGSHAAPSYRRASAYLSRSKEYPLSISIDVNECDIDDESVYSEQSDHQSPMTNVQLREIVDLLLPHTKRWRKFKLTAEDYFYFHVVLSRLCDAPPASLLESLELHHFEEELEPELHSFPYPSYKTPYILFDNCAPKLQHVSLYGVHIDWHNTTFLKNLHSLELAYHSHDVRPSFDDFFTILRSSPGLRTLDLCMSGPLGPPHEWPVFLPPPPQSDHYHDPHVPAAFAAKSHTLDEYMILPRLHELKLSYQSPEDLAAFFNRVSVPSLHTLEINFEDYEYTEFIQSYLIAPPKWQGGSSRESRFVNLKEFRLIQLPCTPKVIAELYATLVNLETIDLDFNSLDEPFWEVFVPMRVYGITTPANQLLPALHTMRVKGSHGNIIRQIVDARIQVELPLKKLFIDFGSEVDKDDDRWLRENVEGVEYFEGSDEDDLTDYDESASSIIEVEMDGFPL</sequence>
<reference evidence="1" key="1">
    <citation type="submission" date="2019-10" db="EMBL/GenBank/DDBJ databases">
        <authorList>
            <consortium name="DOE Joint Genome Institute"/>
            <person name="Kuo A."/>
            <person name="Miyauchi S."/>
            <person name="Kiss E."/>
            <person name="Drula E."/>
            <person name="Kohler A."/>
            <person name="Sanchez-Garcia M."/>
            <person name="Andreopoulos B."/>
            <person name="Barry K.W."/>
            <person name="Bonito G."/>
            <person name="Buee M."/>
            <person name="Carver A."/>
            <person name="Chen C."/>
            <person name="Cichocki N."/>
            <person name="Clum A."/>
            <person name="Culley D."/>
            <person name="Crous P.W."/>
            <person name="Fauchery L."/>
            <person name="Girlanda M."/>
            <person name="Hayes R."/>
            <person name="Keri Z."/>
            <person name="Labutti K."/>
            <person name="Lipzen A."/>
            <person name="Lombard V."/>
            <person name="Magnuson J."/>
            <person name="Maillard F."/>
            <person name="Morin E."/>
            <person name="Murat C."/>
            <person name="Nolan M."/>
            <person name="Ohm R."/>
            <person name="Pangilinan J."/>
            <person name="Pereira M."/>
            <person name="Perotto S."/>
            <person name="Peter M."/>
            <person name="Riley R."/>
            <person name="Sitrit Y."/>
            <person name="Stielow B."/>
            <person name="Szollosi G."/>
            <person name="Zifcakova L."/>
            <person name="Stursova M."/>
            <person name="Spatafora J.W."/>
            <person name="Tedersoo L."/>
            <person name="Vaario L.-M."/>
            <person name="Yamada A."/>
            <person name="Yan M."/>
            <person name="Wang P."/>
            <person name="Xu J."/>
            <person name="Bruns T."/>
            <person name="Baldrian P."/>
            <person name="Vilgalys R."/>
            <person name="Henrissat B."/>
            <person name="Grigoriev I.V."/>
            <person name="Hibbett D."/>
            <person name="Nagy L.G."/>
            <person name="Martin F.M."/>
        </authorList>
    </citation>
    <scope>NUCLEOTIDE SEQUENCE</scope>
    <source>
        <strain evidence="1">P2</strain>
    </source>
</reference>
<dbReference type="EMBL" id="MU117998">
    <property type="protein sequence ID" value="KAF9649387.1"/>
    <property type="molecule type" value="Genomic_DNA"/>
</dbReference>
<proteinExistence type="predicted"/>